<name>A0A4V2JIK7_STRKA</name>
<dbReference type="GO" id="GO:0046872">
    <property type="term" value="F:metal ion binding"/>
    <property type="evidence" value="ECO:0007669"/>
    <property type="project" value="InterPro"/>
</dbReference>
<dbReference type="Proteomes" id="UP000292452">
    <property type="component" value="Unassembled WGS sequence"/>
</dbReference>
<dbReference type="RefSeq" id="WP_131123557.1">
    <property type="nucleotide sequence ID" value="NZ_SIXH01000106.1"/>
</dbReference>
<accession>A0A4V2JIK7</accession>
<organism evidence="1 2">
    <name type="scientific">Streptomyces kasugaensis</name>
    <dbReference type="NCBI Taxonomy" id="1946"/>
    <lineage>
        <taxon>Bacteria</taxon>
        <taxon>Bacillati</taxon>
        <taxon>Actinomycetota</taxon>
        <taxon>Actinomycetes</taxon>
        <taxon>Kitasatosporales</taxon>
        <taxon>Streptomycetaceae</taxon>
        <taxon>Streptomyces</taxon>
    </lineage>
</organism>
<dbReference type="InterPro" id="IPR037217">
    <property type="entry name" value="Trp/Indoleamine_2_3_dOase-like"/>
</dbReference>
<evidence type="ECO:0000313" key="2">
    <source>
        <dbReference type="Proteomes" id="UP000292452"/>
    </source>
</evidence>
<evidence type="ECO:0000313" key="1">
    <source>
        <dbReference type="EMBL" id="TBO58951.1"/>
    </source>
</evidence>
<dbReference type="EMBL" id="SIXH01000106">
    <property type="protein sequence ID" value="TBO58951.1"/>
    <property type="molecule type" value="Genomic_DNA"/>
</dbReference>
<reference evidence="1 2" key="1">
    <citation type="submission" date="2019-02" db="EMBL/GenBank/DDBJ databases">
        <title>Draft Genome Sequence of Streptomyces sp. AM-2504, identified by 16S rRNA comparative analysis as a Streptomyces Kasugaensis strain.</title>
        <authorList>
            <person name="Napolioni V."/>
            <person name="Giuliodori A.M."/>
            <person name="Spurio R."/>
            <person name="Fabbretti A."/>
        </authorList>
    </citation>
    <scope>NUCLEOTIDE SEQUENCE [LARGE SCALE GENOMIC DNA]</scope>
    <source>
        <strain evidence="1 2">AM-2504</strain>
    </source>
</reference>
<dbReference type="Pfam" id="PF03301">
    <property type="entry name" value="Trp_dioxygenase"/>
    <property type="match status" value="1"/>
</dbReference>
<dbReference type="Gene3D" id="1.20.58.480">
    <property type="match status" value="1"/>
</dbReference>
<proteinExistence type="predicted"/>
<dbReference type="GO" id="GO:0004833">
    <property type="term" value="F:L-tryptophan 2,3-dioxygenase activity"/>
    <property type="evidence" value="ECO:0007669"/>
    <property type="project" value="InterPro"/>
</dbReference>
<dbReference type="PANTHER" id="PTHR10138:SF0">
    <property type="entry name" value="TRYPTOPHAN 2,3-DIOXYGENASE"/>
    <property type="match status" value="1"/>
</dbReference>
<protein>
    <recommendedName>
        <fullName evidence="3">Tryptophan 2,3-dioxygenase</fullName>
    </recommendedName>
</protein>
<dbReference type="PANTHER" id="PTHR10138">
    <property type="entry name" value="TRYPTOPHAN 2,3-DIOXYGENASE"/>
    <property type="match status" value="1"/>
</dbReference>
<dbReference type="AlphaFoldDB" id="A0A4V2JIK7"/>
<comment type="caution">
    <text evidence="1">The sequence shown here is derived from an EMBL/GenBank/DDBJ whole genome shotgun (WGS) entry which is preliminary data.</text>
</comment>
<gene>
    <name evidence="1" type="ORF">EYS09_14690</name>
</gene>
<evidence type="ECO:0008006" key="3">
    <source>
        <dbReference type="Google" id="ProtNLM"/>
    </source>
</evidence>
<dbReference type="SUPFAM" id="SSF140959">
    <property type="entry name" value="Indolic compounds 2,3-dioxygenase-like"/>
    <property type="match status" value="1"/>
</dbReference>
<dbReference type="GO" id="GO:0019441">
    <property type="term" value="P:L-tryptophan catabolic process to kynurenine"/>
    <property type="evidence" value="ECO:0007669"/>
    <property type="project" value="InterPro"/>
</dbReference>
<dbReference type="InterPro" id="IPR004981">
    <property type="entry name" value="Trp_2_3_dOase"/>
</dbReference>
<dbReference type="GO" id="GO:0019442">
    <property type="term" value="P:L-tryptophan catabolic process to acetyl-CoA"/>
    <property type="evidence" value="ECO:0007669"/>
    <property type="project" value="TreeGrafter"/>
</dbReference>
<keyword evidence="2" id="KW-1185">Reference proteome</keyword>
<dbReference type="GO" id="GO:0020037">
    <property type="term" value="F:heme binding"/>
    <property type="evidence" value="ECO:0007669"/>
    <property type="project" value="InterPro"/>
</dbReference>
<sequence>MRGIPPEVSLPGAAEDIVRMQGAHGRAGLTGADRARLAGWHESAAAGGGAEQEIVRLLTRPFSRREQIPEYYRYTSLHVYDWFLAPYADEPVAAGISGLRATLADLAAREGARADLVSGAAPYLPERLARLRELIERVDAVAIAPEGPGRGAGGTGRVDHDDVLSWRLSVLTRCTAFPQSDDDNEHLFLRAVHSCELAFYLARWSACRAITAIAADDPTAAAFRIGQVAEFAQLLNGIFHVLKTLSPQQFMNFREATGAASAVQSLNFHLMELALFGYDPRKSEVFCGIRHLRMLNDPPYRDHWPLRDAVIASGKQELRTAFDAVERSMLTWRGRHYGFGRLYLPRQLKGSGGTEGAGYLKRFVNKDSCLPGTPGPVDEAMFKFALQ</sequence>